<dbReference type="Pfam" id="PF02826">
    <property type="entry name" value="2-Hacid_dh_C"/>
    <property type="match status" value="1"/>
</dbReference>
<reference evidence="4" key="1">
    <citation type="submission" date="2013-04" db="EMBL/GenBank/DDBJ databases">
        <authorList>
            <person name="Qu J."/>
            <person name="Murali S.C."/>
            <person name="Bandaranaike D."/>
            <person name="Bellair M."/>
            <person name="Blankenburg K."/>
            <person name="Chao H."/>
            <person name="Dinh H."/>
            <person name="Doddapaneni H."/>
            <person name="Downs B."/>
            <person name="Dugan-Rocha S."/>
            <person name="Elkadiri S."/>
            <person name="Gnanaolivu R.D."/>
            <person name="Hernandez B."/>
            <person name="Javaid M."/>
            <person name="Jayaseelan J.C."/>
            <person name="Lee S."/>
            <person name="Li M."/>
            <person name="Ming W."/>
            <person name="Munidasa M."/>
            <person name="Muniz J."/>
            <person name="Nguyen L."/>
            <person name="Ongeri F."/>
            <person name="Osuji N."/>
            <person name="Pu L.-L."/>
            <person name="Puazo M."/>
            <person name="Qu C."/>
            <person name="Quiroz J."/>
            <person name="Raj R."/>
            <person name="Weissenberger G."/>
            <person name="Xin Y."/>
            <person name="Zou X."/>
            <person name="Han Y."/>
            <person name="Richards S."/>
            <person name="Worley K."/>
            <person name="Muzny D."/>
            <person name="Gibbs R."/>
        </authorList>
    </citation>
    <scope>NUCLEOTIDE SEQUENCE</scope>
    <source>
        <strain evidence="4">Sampled in the wild</strain>
    </source>
</reference>
<evidence type="ECO:0000259" key="3">
    <source>
        <dbReference type="Pfam" id="PF02826"/>
    </source>
</evidence>
<dbReference type="FunFam" id="3.40.50.720:FF:000363">
    <property type="entry name" value="D-isomer specific 2-hydroxyacid dehydrogenase"/>
    <property type="match status" value="1"/>
</dbReference>
<dbReference type="CDD" id="cd05300">
    <property type="entry name" value="2-Hacid_dh_1"/>
    <property type="match status" value="1"/>
</dbReference>
<accession>A0A8K0NZK7</accession>
<dbReference type="GO" id="GO:0016491">
    <property type="term" value="F:oxidoreductase activity"/>
    <property type="evidence" value="ECO:0007669"/>
    <property type="project" value="UniProtKB-KW"/>
</dbReference>
<dbReference type="InterPro" id="IPR036291">
    <property type="entry name" value="NAD(P)-bd_dom_sf"/>
</dbReference>
<reference evidence="4" key="2">
    <citation type="submission" date="2017-10" db="EMBL/GenBank/DDBJ databases">
        <title>Ladona fulva Genome sequencing and assembly.</title>
        <authorList>
            <person name="Murali S."/>
            <person name="Richards S."/>
            <person name="Bandaranaike D."/>
            <person name="Bellair M."/>
            <person name="Blankenburg K."/>
            <person name="Chao H."/>
            <person name="Dinh H."/>
            <person name="Doddapaneni H."/>
            <person name="Dugan-Rocha S."/>
            <person name="Elkadiri S."/>
            <person name="Gnanaolivu R."/>
            <person name="Hernandez B."/>
            <person name="Skinner E."/>
            <person name="Javaid M."/>
            <person name="Lee S."/>
            <person name="Li M."/>
            <person name="Ming W."/>
            <person name="Munidasa M."/>
            <person name="Muniz J."/>
            <person name="Nguyen L."/>
            <person name="Hughes D."/>
            <person name="Osuji N."/>
            <person name="Pu L.-L."/>
            <person name="Puazo M."/>
            <person name="Qu C."/>
            <person name="Quiroz J."/>
            <person name="Raj R."/>
            <person name="Weissenberger G."/>
            <person name="Xin Y."/>
            <person name="Zou X."/>
            <person name="Han Y."/>
            <person name="Worley K."/>
            <person name="Muzny D."/>
            <person name="Gibbs R."/>
        </authorList>
    </citation>
    <scope>NUCLEOTIDE SEQUENCE</scope>
    <source>
        <strain evidence="4">Sampled in the wild</strain>
    </source>
</reference>
<evidence type="ECO:0000256" key="1">
    <source>
        <dbReference type="ARBA" id="ARBA00023002"/>
    </source>
</evidence>
<name>A0A8K0NZK7_LADFU</name>
<gene>
    <name evidence="4" type="ORF">J437_LFUL000657</name>
</gene>
<sequence>MACVRGVRVIPVLSACQGLKTCLSKLIPLVEFKEIDPVCFHYYLEVKEDLSILKASEIIICDPEGICPYLYELTNTKWIQGTWAGVEVYKKYIDISKPKLPFQITRFSGPSAFGYRMGEYLISQIVMHERELIKVRQNQMKKLWSREGKIMNHRSLADLTVGVLGLGAIGKEIAHILKVFNAKVWVLIRSAPSGSGKLACVDEFRKIEELPELLSSCDYVCNVLPSTSETIGILGNGMLKNCQRKGTVFVNIGRGSIISERELIEALDKEWISGAILDVFEEEPLSPTSPLWSMPQVSITPHVSGVTNAQDVAQLFAKNLKHYDSGLPLEYVYDPEKEY</sequence>
<keyword evidence="1" id="KW-0560">Oxidoreductase</keyword>
<proteinExistence type="predicted"/>
<dbReference type="EMBL" id="KZ308327">
    <property type="protein sequence ID" value="KAG8227557.1"/>
    <property type="molecule type" value="Genomic_DNA"/>
</dbReference>
<organism evidence="4 5">
    <name type="scientific">Ladona fulva</name>
    <name type="common">Scarce chaser dragonfly</name>
    <name type="synonym">Libellula fulva</name>
    <dbReference type="NCBI Taxonomy" id="123851"/>
    <lineage>
        <taxon>Eukaryota</taxon>
        <taxon>Metazoa</taxon>
        <taxon>Ecdysozoa</taxon>
        <taxon>Arthropoda</taxon>
        <taxon>Hexapoda</taxon>
        <taxon>Insecta</taxon>
        <taxon>Pterygota</taxon>
        <taxon>Palaeoptera</taxon>
        <taxon>Odonata</taxon>
        <taxon>Epiprocta</taxon>
        <taxon>Anisoptera</taxon>
        <taxon>Libelluloidea</taxon>
        <taxon>Libellulidae</taxon>
        <taxon>Ladona</taxon>
    </lineage>
</organism>
<dbReference type="AlphaFoldDB" id="A0A8K0NZK7"/>
<dbReference type="OrthoDB" id="298012at2759"/>
<dbReference type="SUPFAM" id="SSF51735">
    <property type="entry name" value="NAD(P)-binding Rossmann-fold domains"/>
    <property type="match status" value="1"/>
</dbReference>
<dbReference type="GO" id="GO:0051287">
    <property type="term" value="F:NAD binding"/>
    <property type="evidence" value="ECO:0007669"/>
    <property type="project" value="InterPro"/>
</dbReference>
<feature type="domain" description="D-isomer specific 2-hydroxyacid dehydrogenase NAD-binding" evidence="3">
    <location>
        <begin position="123"/>
        <end position="304"/>
    </location>
</feature>
<keyword evidence="5" id="KW-1185">Reference proteome</keyword>
<comment type="caution">
    <text evidence="4">The sequence shown here is derived from an EMBL/GenBank/DDBJ whole genome shotgun (WGS) entry which is preliminary data.</text>
</comment>
<dbReference type="Proteomes" id="UP000792457">
    <property type="component" value="Unassembled WGS sequence"/>
</dbReference>
<evidence type="ECO:0000256" key="2">
    <source>
        <dbReference type="ARBA" id="ARBA00023027"/>
    </source>
</evidence>
<evidence type="ECO:0000313" key="5">
    <source>
        <dbReference type="Proteomes" id="UP000792457"/>
    </source>
</evidence>
<evidence type="ECO:0000313" key="4">
    <source>
        <dbReference type="EMBL" id="KAG8227557.1"/>
    </source>
</evidence>
<dbReference type="PANTHER" id="PTHR43333">
    <property type="entry name" value="2-HACID_DH_C DOMAIN-CONTAINING PROTEIN"/>
    <property type="match status" value="1"/>
</dbReference>
<protein>
    <recommendedName>
        <fullName evidence="3">D-isomer specific 2-hydroxyacid dehydrogenase NAD-binding domain-containing protein</fullName>
    </recommendedName>
</protein>
<dbReference type="Gene3D" id="3.40.50.720">
    <property type="entry name" value="NAD(P)-binding Rossmann-like Domain"/>
    <property type="match status" value="2"/>
</dbReference>
<keyword evidence="2" id="KW-0520">NAD</keyword>
<dbReference type="PANTHER" id="PTHR43333:SF1">
    <property type="entry name" value="D-ISOMER SPECIFIC 2-HYDROXYACID DEHYDROGENASE NAD-BINDING DOMAIN-CONTAINING PROTEIN"/>
    <property type="match status" value="1"/>
</dbReference>
<dbReference type="InterPro" id="IPR006140">
    <property type="entry name" value="D-isomer_DH_NAD-bd"/>
</dbReference>